<organism evidence="1 2">
    <name type="scientific">Carpediemonas membranifera</name>
    <dbReference type="NCBI Taxonomy" id="201153"/>
    <lineage>
        <taxon>Eukaryota</taxon>
        <taxon>Metamonada</taxon>
        <taxon>Carpediemonas-like organisms</taxon>
        <taxon>Carpediemonas</taxon>
    </lineage>
</organism>
<protein>
    <submittedName>
        <fullName evidence="1">Retinoic acid induced 16-like protein</fullName>
    </submittedName>
</protein>
<dbReference type="Proteomes" id="UP000717585">
    <property type="component" value="Unassembled WGS sequence"/>
</dbReference>
<dbReference type="AlphaFoldDB" id="A0A8J6B2A2"/>
<reference evidence="1" key="1">
    <citation type="submission" date="2021-05" db="EMBL/GenBank/DDBJ databases">
        <title>A free-living protist that lacks canonical eukaryotic 1 DNA replication and segregation systems.</title>
        <authorList>
            <person name="Salas-Leiva D.E."/>
            <person name="Tromer E.C."/>
            <person name="Curtis B.A."/>
            <person name="Jerlstrom-Hultqvist J."/>
            <person name="Kolisko M."/>
            <person name="Yi Z."/>
            <person name="Salas-Leiva J.S."/>
            <person name="Gallot-Lavallee L."/>
            <person name="Kops G.J.P.L."/>
            <person name="Archibald J.M."/>
            <person name="Simpson A.G.B."/>
            <person name="Roger A.J."/>
        </authorList>
    </citation>
    <scope>NUCLEOTIDE SEQUENCE</scope>
    <source>
        <strain evidence="1">BICM</strain>
    </source>
</reference>
<name>A0A8J6B2A2_9EUKA</name>
<dbReference type="PANTHER" id="PTHR21705:SF11">
    <property type="entry name" value="FHIP FAMILY PROTEIN CG3558"/>
    <property type="match status" value="1"/>
</dbReference>
<gene>
    <name evidence="1" type="ORF">J8273_6217</name>
</gene>
<accession>A0A8J6B2A2</accession>
<evidence type="ECO:0000313" key="1">
    <source>
        <dbReference type="EMBL" id="KAG9391457.1"/>
    </source>
</evidence>
<dbReference type="InterPro" id="IPR019384">
    <property type="entry name" value="FHIP"/>
</dbReference>
<sequence length="653" mass="71301">MLKRFQDGWKKTVDAVADAVAPSQMRLTRFAMSWESLYDNLDVSPESVDMAQAEWKAMVRSKAQICCHAINEILELLEAESKNPPPVQDSTYLPCMEHVLAEKKLDKLFIAGATDMPTGLMGLVLEFTTHLLSYGRGQLLTLAAFVVPLNDFMEKLIQHMGDTLTPTLSARNRALLVTLLDRIADDIEISPAAAASMIRNGVPLPLKLCSEVLDMDETTVHEASILRRVVVKFSAHSPFTHDEWSASSVAPALIRGLWKALATLPAEIPNVFAFTHEWGDRDIPQEARTTYQLKELLRKIRSVNRVAASDGALAALLVEDFSLMMQVQFIPRLVSGDEREVARMTRNLTLLVEESAEALLKAIAQSLFGDFTSVDTVTCDLTTMQPKRVSKAPVDEYDALLPVMPGDSAPSASTAPPTLPQTDRAWPVVAQWLFSRLTDLDSAICLWTIRFFAACVTARCDALNQCLMPATLRPGRVNWKALVIARGMEWEGFKAEVRADAESMLEARTKEAGVAAVHDALADAPKTTPAGMFMTQLAAAVAHWATNSARINMALSMLLTNIVTNPLYTGAVDNTGDGDSMSVFNALGLAKTECQSLIPTDHDEQLEALGRAAEGVREVQGGTIDPLTNSILLDLTAIELDEISSLCAKLLAV</sequence>
<keyword evidence="2" id="KW-1185">Reference proteome</keyword>
<proteinExistence type="predicted"/>
<dbReference type="PANTHER" id="PTHR21705">
    <property type="entry name" value="RAI16 PROTEIN-RELATED"/>
    <property type="match status" value="1"/>
</dbReference>
<comment type="caution">
    <text evidence="1">The sequence shown here is derived from an EMBL/GenBank/DDBJ whole genome shotgun (WGS) entry which is preliminary data.</text>
</comment>
<evidence type="ECO:0000313" key="2">
    <source>
        <dbReference type="Proteomes" id="UP000717585"/>
    </source>
</evidence>
<dbReference type="EMBL" id="JAHDYR010000053">
    <property type="protein sequence ID" value="KAG9391457.1"/>
    <property type="molecule type" value="Genomic_DNA"/>
</dbReference>